<dbReference type="Proteomes" id="UP000005237">
    <property type="component" value="Unassembled WGS sequence"/>
</dbReference>
<proteinExistence type="predicted"/>
<evidence type="ECO:0000313" key="2">
    <source>
        <dbReference type="Proteomes" id="UP000005237"/>
    </source>
</evidence>
<reference evidence="1" key="2">
    <citation type="submission" date="2022-06" db="UniProtKB">
        <authorList>
            <consortium name="EnsemblMetazoa"/>
        </authorList>
    </citation>
    <scope>IDENTIFICATION</scope>
    <source>
        <strain evidence="1">DF5081</strain>
    </source>
</reference>
<protein>
    <submittedName>
        <fullName evidence="1">Uncharacterized protein</fullName>
    </submittedName>
</protein>
<accession>A0A8R1IJU0</accession>
<dbReference type="AlphaFoldDB" id="A0A8R1IJU0"/>
<sequence>MVSNLKGMRRQKISANRTSLKAAYCAANNCNLNALANQFWISKITLEPVYSFFESPYYHEKTVAAIVFNEFVSVAIIAH</sequence>
<name>A0A8R1IJU0_CAEJA</name>
<organism evidence="1 2">
    <name type="scientific">Caenorhabditis japonica</name>
    <dbReference type="NCBI Taxonomy" id="281687"/>
    <lineage>
        <taxon>Eukaryota</taxon>
        <taxon>Metazoa</taxon>
        <taxon>Ecdysozoa</taxon>
        <taxon>Nematoda</taxon>
        <taxon>Chromadorea</taxon>
        <taxon>Rhabditida</taxon>
        <taxon>Rhabditina</taxon>
        <taxon>Rhabditomorpha</taxon>
        <taxon>Rhabditoidea</taxon>
        <taxon>Rhabditidae</taxon>
        <taxon>Peloderinae</taxon>
        <taxon>Caenorhabditis</taxon>
    </lineage>
</organism>
<evidence type="ECO:0000313" key="1">
    <source>
        <dbReference type="EnsemblMetazoa" id="CJA34372b.1"/>
    </source>
</evidence>
<keyword evidence="2" id="KW-1185">Reference proteome</keyword>
<dbReference type="EnsemblMetazoa" id="CJA34372b.1">
    <property type="protein sequence ID" value="CJA34372b.1"/>
    <property type="gene ID" value="WBGene00210219"/>
</dbReference>
<reference evidence="2" key="1">
    <citation type="submission" date="2010-08" db="EMBL/GenBank/DDBJ databases">
        <authorList>
            <consortium name="Caenorhabditis japonica Sequencing Consortium"/>
            <person name="Wilson R.K."/>
        </authorList>
    </citation>
    <scope>NUCLEOTIDE SEQUENCE [LARGE SCALE GENOMIC DNA]</scope>
    <source>
        <strain evidence="2">DF5081</strain>
    </source>
</reference>